<proteinExistence type="predicted"/>
<dbReference type="Proteomes" id="UP000659698">
    <property type="component" value="Unassembled WGS sequence"/>
</dbReference>
<evidence type="ECO:0008006" key="3">
    <source>
        <dbReference type="Google" id="ProtNLM"/>
    </source>
</evidence>
<dbReference type="RefSeq" id="WP_186631854.1">
    <property type="nucleotide sequence ID" value="NZ_JACOAF010000003.1"/>
</dbReference>
<evidence type="ECO:0000313" key="1">
    <source>
        <dbReference type="EMBL" id="MBC3538363.1"/>
    </source>
</evidence>
<evidence type="ECO:0000313" key="2">
    <source>
        <dbReference type="Proteomes" id="UP000659698"/>
    </source>
</evidence>
<organism evidence="1 2">
    <name type="scientific">Rufibacter sediminis</name>
    <dbReference type="NCBI Taxonomy" id="2762756"/>
    <lineage>
        <taxon>Bacteria</taxon>
        <taxon>Pseudomonadati</taxon>
        <taxon>Bacteroidota</taxon>
        <taxon>Cytophagia</taxon>
        <taxon>Cytophagales</taxon>
        <taxon>Hymenobacteraceae</taxon>
        <taxon>Rufibacter</taxon>
    </lineage>
</organism>
<gene>
    <name evidence="1" type="ORF">H7U12_01640</name>
</gene>
<name>A0ABR6VMI6_9BACT</name>
<keyword evidence="2" id="KW-1185">Reference proteome</keyword>
<reference evidence="1 2" key="1">
    <citation type="journal article" date="2019" name="Int. J. Syst. Evol. Microbiol.">
        <title>Rufibacter sediminis sp. nov., isolated from freshwater lake sediment.</title>
        <authorList>
            <person name="Qu J.H."/>
            <person name="Zhang L.J."/>
            <person name="Fu Y.H."/>
            <person name="Li H.F."/>
        </authorList>
    </citation>
    <scope>NUCLEOTIDE SEQUENCE [LARGE SCALE GENOMIC DNA]</scope>
    <source>
        <strain evidence="1 2">H-1</strain>
    </source>
</reference>
<protein>
    <recommendedName>
        <fullName evidence="3">STAS/SEC14 domain-containing protein</fullName>
    </recommendedName>
</protein>
<accession>A0ABR6VMI6</accession>
<sequence length="139" mass="16152">MILFQNHLIILDYNPSTDILSVDWPNVNSYDLLEIERSLSILVDYIRSYDVKRLLIDSSKTVIHPDIDRTTYLDIVTRFAKNLQNTRLQKSASILHTDTIRQQESEQISEEVTSKVELKIQSQTFATKKAALEWLKQEG</sequence>
<comment type="caution">
    <text evidence="1">The sequence shown here is derived from an EMBL/GenBank/DDBJ whole genome shotgun (WGS) entry which is preliminary data.</text>
</comment>
<dbReference type="EMBL" id="JACOAF010000003">
    <property type="protein sequence ID" value="MBC3538363.1"/>
    <property type="molecule type" value="Genomic_DNA"/>
</dbReference>